<name>A0A2D0JPR3_9GAMM</name>
<keyword evidence="2" id="KW-1185">Reference proteome</keyword>
<dbReference type="GO" id="GO:0005576">
    <property type="term" value="C:extracellular region"/>
    <property type="evidence" value="ECO:0007669"/>
    <property type="project" value="InterPro"/>
</dbReference>
<dbReference type="Pfam" id="PF02917">
    <property type="entry name" value="Pertussis_S1"/>
    <property type="match status" value="1"/>
</dbReference>
<organism evidence="1 2">
    <name type="scientific">Xenorhabdus miraniensis</name>
    <dbReference type="NCBI Taxonomy" id="351674"/>
    <lineage>
        <taxon>Bacteria</taxon>
        <taxon>Pseudomonadati</taxon>
        <taxon>Pseudomonadota</taxon>
        <taxon>Gammaproteobacteria</taxon>
        <taxon>Enterobacterales</taxon>
        <taxon>Morganellaceae</taxon>
        <taxon>Xenorhabdus</taxon>
    </lineage>
</organism>
<gene>
    <name evidence="1" type="ORF">Xmir_02491</name>
</gene>
<dbReference type="GO" id="GO:0003950">
    <property type="term" value="F:NAD+ poly-ADP-ribosyltransferase activity"/>
    <property type="evidence" value="ECO:0007669"/>
    <property type="project" value="InterPro"/>
</dbReference>
<sequence>MMQNELTLLPTFVYRLDQRSEQEIFSHGFTSWGANEDLAAHVNGISTRNRTSAYIATTSEHEYMRRLMRISAIAQNKIAESPPDKFYVYKIIAGNDFINVANKLGNTALLHMEGFINRQQEWVALRKIPASKIIEAEVYERKEDGRYIRTKIVSRATNW</sequence>
<reference evidence="1 2" key="1">
    <citation type="journal article" date="2017" name="Nat. Microbiol.">
        <title>Natural product diversity associated with the nematode symbionts Photorhabdus and Xenorhabdus.</title>
        <authorList>
            <person name="Tobias N.J."/>
            <person name="Wolff H."/>
            <person name="Djahanschiri B."/>
            <person name="Grundmann F."/>
            <person name="Kronenwerth M."/>
            <person name="Shi Y.M."/>
            <person name="Simonyi S."/>
            <person name="Grun P."/>
            <person name="Shapiro-Ilan D."/>
            <person name="Pidot S.J."/>
            <person name="Stinear T.P."/>
            <person name="Ebersberger I."/>
            <person name="Bode H.B."/>
        </authorList>
    </citation>
    <scope>NUCLEOTIDE SEQUENCE [LARGE SCALE GENOMIC DNA]</scope>
    <source>
        <strain evidence="1 2">DSM 17902</strain>
    </source>
</reference>
<dbReference type="EMBL" id="NITZ01000012">
    <property type="protein sequence ID" value="PHM48155.1"/>
    <property type="molecule type" value="Genomic_DNA"/>
</dbReference>
<evidence type="ECO:0000313" key="2">
    <source>
        <dbReference type="Proteomes" id="UP000221980"/>
    </source>
</evidence>
<dbReference type="AlphaFoldDB" id="A0A2D0JPR3"/>
<accession>A0A2D0JPR3</accession>
<evidence type="ECO:0000313" key="1">
    <source>
        <dbReference type="EMBL" id="PHM48155.1"/>
    </source>
</evidence>
<dbReference type="RefSeq" id="WP_099114568.1">
    <property type="nucleotide sequence ID" value="NZ_CAWNQI010000024.1"/>
</dbReference>
<dbReference type="OrthoDB" id="6446522at2"/>
<comment type="caution">
    <text evidence="1">The sequence shown here is derived from an EMBL/GenBank/DDBJ whole genome shotgun (WGS) entry which is preliminary data.</text>
</comment>
<dbReference type="Gene3D" id="3.90.210.10">
    <property type="entry name" value="Heat-Labile Enterotoxin, subunit A"/>
    <property type="match status" value="1"/>
</dbReference>
<dbReference type="SUPFAM" id="SSF56399">
    <property type="entry name" value="ADP-ribosylation"/>
    <property type="match status" value="1"/>
</dbReference>
<proteinExistence type="predicted"/>
<dbReference type="Proteomes" id="UP000221980">
    <property type="component" value="Unassembled WGS sequence"/>
</dbReference>
<dbReference type="InterPro" id="IPR003898">
    <property type="entry name" value="Borpert_toxA"/>
</dbReference>
<protein>
    <submittedName>
        <fullName evidence="1">Pertussis toxin subunit 1</fullName>
    </submittedName>
</protein>